<feature type="non-terminal residue" evidence="1">
    <location>
        <position position="552"/>
    </location>
</feature>
<name>A0ACC0UMY7_9AGAM</name>
<organism evidence="1 2">
    <name type="scientific">Russula earlei</name>
    <dbReference type="NCBI Taxonomy" id="71964"/>
    <lineage>
        <taxon>Eukaryota</taxon>
        <taxon>Fungi</taxon>
        <taxon>Dikarya</taxon>
        <taxon>Basidiomycota</taxon>
        <taxon>Agaricomycotina</taxon>
        <taxon>Agaricomycetes</taxon>
        <taxon>Russulales</taxon>
        <taxon>Russulaceae</taxon>
        <taxon>Russula</taxon>
    </lineage>
</organism>
<comment type="caution">
    <text evidence="1">The sequence shown here is derived from an EMBL/GenBank/DDBJ whole genome shotgun (WGS) entry which is preliminary data.</text>
</comment>
<accession>A0ACC0UMY7</accession>
<evidence type="ECO:0000313" key="1">
    <source>
        <dbReference type="EMBL" id="KAI9512581.1"/>
    </source>
</evidence>
<dbReference type="Proteomes" id="UP001207468">
    <property type="component" value="Unassembled WGS sequence"/>
</dbReference>
<gene>
    <name evidence="1" type="ORF">F5148DRAFT_1162635</name>
</gene>
<keyword evidence="2" id="KW-1185">Reference proteome</keyword>
<evidence type="ECO:0000313" key="2">
    <source>
        <dbReference type="Proteomes" id="UP001207468"/>
    </source>
</evidence>
<proteinExistence type="predicted"/>
<sequence length="552" mass="61081">MQSRSSMALRDAKRWFRSLQNDHPLNIVIRTYPLALSLSLAPALLSSATSPRARSKGALISILRRELSVTGFPFAITVALGGGSALRTLWRHLDHRQSEPSLESESSNVSLSRFFPPLKPWQKSFVSNALASLLAISILQRRHRSVHALRADIPLTVPISDAPKAARRRMSATLDLTLLVLVRAVDALVQGLVFRRTGDEKKQKRKRRLAITTKLDAFAFWMCSAGIMWCFFYEPERLPSSYVKWISSLANIDDRILVVLRAIRKRQWSYLHGTSLNPNPVSLLALDLGYPAHWGDPNLVPAYGGKATKVIWNIMGVRGRGSVGGLPCEIVHGSVTGGSCAANFAIRGLHAFLEGLALYLPVHVLPTLIRRPQALLDFRSILDTLLGILRSASFLSAFVSSFWAAVCLTRTLLVARILPDISHDFYDGPLGCIMAGCLTCGSSIWIESGRRRGEMALYVLPRAIRACLPDRWLRSGHKGMFIIERIAFTTSLATLLTAAVHHPETLRGLSRWTLGFILQGPNALRLRKKNVDPSKVPHVAVPRSAPRSSNKL</sequence>
<protein>
    <submittedName>
        <fullName evidence="1">Uncharacterized protein</fullName>
    </submittedName>
</protein>
<reference evidence="1" key="1">
    <citation type="submission" date="2021-03" db="EMBL/GenBank/DDBJ databases">
        <title>Evolutionary priming and transition to the ectomycorrhizal habit in an iconic lineage of mushroom-forming fungi: is preadaptation a requirement?</title>
        <authorList>
            <consortium name="DOE Joint Genome Institute"/>
            <person name="Looney B.P."/>
            <person name="Miyauchi S."/>
            <person name="Morin E."/>
            <person name="Drula E."/>
            <person name="Courty P.E."/>
            <person name="Chicoki N."/>
            <person name="Fauchery L."/>
            <person name="Kohler A."/>
            <person name="Kuo A."/>
            <person name="LaButti K."/>
            <person name="Pangilinan J."/>
            <person name="Lipzen A."/>
            <person name="Riley R."/>
            <person name="Andreopoulos W."/>
            <person name="He G."/>
            <person name="Johnson J."/>
            <person name="Barry K.W."/>
            <person name="Grigoriev I.V."/>
            <person name="Nagy L."/>
            <person name="Hibbett D."/>
            <person name="Henrissat B."/>
            <person name="Matheny P.B."/>
            <person name="Labbe J."/>
            <person name="Martin A.F."/>
        </authorList>
    </citation>
    <scope>NUCLEOTIDE SEQUENCE</scope>
    <source>
        <strain evidence="1">BPL698</strain>
    </source>
</reference>
<dbReference type="EMBL" id="JAGFNK010000008">
    <property type="protein sequence ID" value="KAI9512581.1"/>
    <property type="molecule type" value="Genomic_DNA"/>
</dbReference>